<dbReference type="InterPro" id="IPR057601">
    <property type="entry name" value="Oar-like_b-barrel"/>
</dbReference>
<dbReference type="RefSeq" id="WP_089410094.1">
    <property type="nucleotide sequence ID" value="NZ_FZOU01000010.1"/>
</dbReference>
<comment type="subcellular location">
    <subcellularLocation>
        <location evidence="1">Cell outer membrane</location>
    </subcellularLocation>
</comment>
<dbReference type="SUPFAM" id="SSF49452">
    <property type="entry name" value="Starch-binding domain-like"/>
    <property type="match status" value="1"/>
</dbReference>
<dbReference type="GO" id="GO:0009279">
    <property type="term" value="C:cell outer membrane"/>
    <property type="evidence" value="ECO:0007669"/>
    <property type="project" value="UniProtKB-SubCell"/>
</dbReference>
<evidence type="ECO:0000313" key="7">
    <source>
        <dbReference type="EMBL" id="SNT37835.1"/>
    </source>
</evidence>
<keyword evidence="2" id="KW-0472">Membrane</keyword>
<dbReference type="OrthoDB" id="97893at2"/>
<keyword evidence="8" id="KW-1185">Reference proteome</keyword>
<evidence type="ECO:0000256" key="4">
    <source>
        <dbReference type="SAM" id="SignalP"/>
    </source>
</evidence>
<dbReference type="Pfam" id="PF13620">
    <property type="entry name" value="CarboxypepD_reg"/>
    <property type="match status" value="1"/>
</dbReference>
<protein>
    <submittedName>
        <fullName evidence="7">TonB-dependent Receptor Plug Domain</fullName>
    </submittedName>
</protein>
<evidence type="ECO:0000259" key="5">
    <source>
        <dbReference type="Pfam" id="PF07715"/>
    </source>
</evidence>
<evidence type="ECO:0000313" key="8">
    <source>
        <dbReference type="Proteomes" id="UP000198356"/>
    </source>
</evidence>
<organism evidence="7 8">
    <name type="scientific">Granulicella rosea</name>
    <dbReference type="NCBI Taxonomy" id="474952"/>
    <lineage>
        <taxon>Bacteria</taxon>
        <taxon>Pseudomonadati</taxon>
        <taxon>Acidobacteriota</taxon>
        <taxon>Terriglobia</taxon>
        <taxon>Terriglobales</taxon>
        <taxon>Acidobacteriaceae</taxon>
        <taxon>Granulicella</taxon>
    </lineage>
</organism>
<dbReference type="GO" id="GO:0030246">
    <property type="term" value="F:carbohydrate binding"/>
    <property type="evidence" value="ECO:0007669"/>
    <property type="project" value="InterPro"/>
</dbReference>
<feature type="signal peptide" evidence="4">
    <location>
        <begin position="1"/>
        <end position="42"/>
    </location>
</feature>
<accession>A0A239M562</accession>
<feature type="domain" description="TonB-dependent transporter Oar-like beta-barrel" evidence="6">
    <location>
        <begin position="449"/>
        <end position="1224"/>
    </location>
</feature>
<dbReference type="Gene3D" id="2.40.170.20">
    <property type="entry name" value="TonB-dependent receptor, beta-barrel domain"/>
    <property type="match status" value="1"/>
</dbReference>
<dbReference type="Gene3D" id="2.60.40.1120">
    <property type="entry name" value="Carboxypeptidase-like, regulatory domain"/>
    <property type="match status" value="1"/>
</dbReference>
<dbReference type="AlphaFoldDB" id="A0A239M562"/>
<dbReference type="Gene3D" id="2.170.130.10">
    <property type="entry name" value="TonB-dependent receptor, plug domain"/>
    <property type="match status" value="1"/>
</dbReference>
<dbReference type="Pfam" id="PF25183">
    <property type="entry name" value="OMP_b-brl_4"/>
    <property type="match status" value="2"/>
</dbReference>
<keyword evidence="3" id="KW-0998">Cell outer membrane</keyword>
<reference evidence="7 8" key="1">
    <citation type="submission" date="2017-06" db="EMBL/GenBank/DDBJ databases">
        <authorList>
            <person name="Kim H.J."/>
            <person name="Triplett B.A."/>
        </authorList>
    </citation>
    <scope>NUCLEOTIDE SEQUENCE [LARGE SCALE GENOMIC DNA]</scope>
    <source>
        <strain evidence="7 8">DSM 18704</strain>
    </source>
</reference>
<gene>
    <name evidence="7" type="ORF">SAMN05421770_11011</name>
</gene>
<feature type="chain" id="PRO_5012127773" evidence="4">
    <location>
        <begin position="43"/>
        <end position="1280"/>
    </location>
</feature>
<dbReference type="InterPro" id="IPR037066">
    <property type="entry name" value="Plug_dom_sf"/>
</dbReference>
<evidence type="ECO:0000256" key="3">
    <source>
        <dbReference type="ARBA" id="ARBA00023237"/>
    </source>
</evidence>
<evidence type="ECO:0000256" key="2">
    <source>
        <dbReference type="ARBA" id="ARBA00023136"/>
    </source>
</evidence>
<sequence>MVKETQSTGIAKSAASRSENGRLASLLAALLFVAGFLTSAQAQNTGSIFGNVVDQTGAVVAGASITATDDAHGITRTVKSTSRGEFQMSSLPVGAYTLTITAPTFETEAITGITVDANSNIKEVVKLSVGKASDTIVVQDTEGSVVDARSATIATLIPQQLIEDMPIDGHNVVALAALLPGVVNVNAPATFTGDTGGPTYSASGGRTTQNLMLFDGLFWNNLFYNTGVNFPTPNALNQVSILQNNFKAEYGRNAGSVFNVLTRQGTNQFHGAVWDYLQNQMFNATDYITQVNPKNNQNQFGGTIGGPILKDKLYFFAAYQQLIGHLQTTGKALVPSAQDRGLGANGVGVHPCNPNGAFPGMAQCADFSDQTNQTVNGVLTIGRMINPIQVGNTVSIPGAGGVNPQNVIDTYNYASAQAGGPATSPCIALLNQASTFAATHNYGNAGGTTTSLQPTYMPYDELPSPCFNPVIQKIESTFVPLPNSVSQPGFAVTTSPAPTADKNFLIRTDWIVDSKRTVDARYNVFTSSSMSPPGVNSQSTGVATYELVHAQVHGNFGNVGLTWILTPNILSTTRVGYKRFETTQMPTDARTLNDFGANFYTPLQPVLPSIGFGSFTLGSSGQGYSDHINENVEVQQAFTWTKGSHNFKGGFDFLRLQYLNRSDYAGSLGFNVDYTTIQNADALGGLLDSVTVQNRLIQGGIQHDVFAYFQDDWRATPKLTVNLGVRYELPFQWFEPHGHSATFVPGLQSRVFPGAPPGLGFPGDPTVLPSLVPTDYNGIAPRLGLAYDVKGNGRFLLRAGFGIFFDGPNANVVGVGEPFHYLATESQPPGGASVPLATFGYSSTGVPNNSVLTLPQTFDPKNPLFFAPFSIFFPDPNFRTPYVEGMNFGFQYHIPHAGVLDANYIGRMARKLTIPLDLNPTLVDPQCTGFGQANPTVYCLNYNPTAAQIAAGQPAPTIYQAEGGAGTSTPQRKLRARYAPFNVGGQGIVDILSAGSSSYNALQLQYTQRGGKYLTILSSFSYAKAMDTQTNGQTTSNAVPNVLNLRSDYGPSDNNVKFNYTLGWVTRFPRITTGNFIARAILNDWVYSGQYLAHTGTPFSVTMNSDSAFNDEPGQRAQVIPGMNPRLPSNRHRTDKVTEWFNINAFQYPISGTFSNQSRNSFVGPGYILTNMTVGRDFPMARIRQGMRLNFRAEAFNVFNTPNLANPYASYSCTTSAVGPLTQVNGTGTIYSPSGQCQVFGNLITGTNTTQFGRVLSTYGNNANTSTNGRKMQFAATIYF</sequence>
<evidence type="ECO:0000259" key="6">
    <source>
        <dbReference type="Pfam" id="PF25183"/>
    </source>
</evidence>
<evidence type="ECO:0000256" key="1">
    <source>
        <dbReference type="ARBA" id="ARBA00004442"/>
    </source>
</evidence>
<name>A0A239M562_9BACT</name>
<feature type="domain" description="TonB-dependent receptor plug" evidence="5">
    <location>
        <begin position="153"/>
        <end position="254"/>
    </location>
</feature>
<dbReference type="SUPFAM" id="SSF56935">
    <property type="entry name" value="Porins"/>
    <property type="match status" value="1"/>
</dbReference>
<feature type="domain" description="TonB-dependent transporter Oar-like beta-barrel" evidence="6">
    <location>
        <begin position="262"/>
        <end position="341"/>
    </location>
</feature>
<dbReference type="EMBL" id="FZOU01000010">
    <property type="protein sequence ID" value="SNT37835.1"/>
    <property type="molecule type" value="Genomic_DNA"/>
</dbReference>
<dbReference type="InterPro" id="IPR036942">
    <property type="entry name" value="Beta-barrel_TonB_sf"/>
</dbReference>
<keyword evidence="7" id="KW-0675">Receptor</keyword>
<dbReference type="InterPro" id="IPR012910">
    <property type="entry name" value="Plug_dom"/>
</dbReference>
<proteinExistence type="predicted"/>
<dbReference type="InterPro" id="IPR013784">
    <property type="entry name" value="Carb-bd-like_fold"/>
</dbReference>
<dbReference type="Pfam" id="PF07715">
    <property type="entry name" value="Plug"/>
    <property type="match status" value="1"/>
</dbReference>
<dbReference type="Proteomes" id="UP000198356">
    <property type="component" value="Unassembled WGS sequence"/>
</dbReference>
<keyword evidence="4" id="KW-0732">Signal</keyword>